<sequence>MRKLLPLLFTIISITAAQAQDMAAMRQACGDDVRALCPGIMPGGGRIKQCMIEKFDRLSDGCKTALKDAKAQQGGK</sequence>
<feature type="chain" id="PRO_5045110134" description="Cysteine rich repeat-containing protein" evidence="1">
    <location>
        <begin position="20"/>
        <end position="76"/>
    </location>
</feature>
<evidence type="ECO:0000313" key="2">
    <source>
        <dbReference type="EMBL" id="UFZ03982.1"/>
    </source>
</evidence>
<protein>
    <recommendedName>
        <fullName evidence="4">Cysteine rich repeat-containing protein</fullName>
    </recommendedName>
</protein>
<keyword evidence="3" id="KW-1185">Reference proteome</keyword>
<gene>
    <name evidence="2" type="ORF">LQG66_33110</name>
</gene>
<reference evidence="2" key="1">
    <citation type="journal article" date="2024" name="Antonie Van Leeuwenhoek">
        <title>Bradyrhizobium ontarionense sp. nov., a novel bacterial symbiont isolated from Aeschynomene indica (Indian jointvetch), harbours photosynthesis, nitrogen fixation and nitrous oxide (N2O) reductase genes.</title>
        <authorList>
            <person name="Bromfield E.S.P."/>
            <person name="Cloutier S."/>
        </authorList>
    </citation>
    <scope>NUCLEOTIDE SEQUENCE</scope>
    <source>
        <strain evidence="2">A19</strain>
    </source>
</reference>
<accession>A0ABY3RB27</accession>
<evidence type="ECO:0000256" key="1">
    <source>
        <dbReference type="SAM" id="SignalP"/>
    </source>
</evidence>
<dbReference type="RefSeq" id="WP_231319995.1">
    <property type="nucleotide sequence ID" value="NZ_CP088156.1"/>
</dbReference>
<organism evidence="2 3">
    <name type="scientific">Bradyrhizobium ontarionense</name>
    <dbReference type="NCBI Taxonomy" id="2898149"/>
    <lineage>
        <taxon>Bacteria</taxon>
        <taxon>Pseudomonadati</taxon>
        <taxon>Pseudomonadota</taxon>
        <taxon>Alphaproteobacteria</taxon>
        <taxon>Hyphomicrobiales</taxon>
        <taxon>Nitrobacteraceae</taxon>
        <taxon>Bradyrhizobium</taxon>
    </lineage>
</organism>
<proteinExistence type="predicted"/>
<evidence type="ECO:0000313" key="3">
    <source>
        <dbReference type="Proteomes" id="UP001431010"/>
    </source>
</evidence>
<keyword evidence="1" id="KW-0732">Signal</keyword>
<dbReference type="EMBL" id="CP088156">
    <property type="protein sequence ID" value="UFZ03982.1"/>
    <property type="molecule type" value="Genomic_DNA"/>
</dbReference>
<evidence type="ECO:0008006" key="4">
    <source>
        <dbReference type="Google" id="ProtNLM"/>
    </source>
</evidence>
<name>A0ABY3RB27_9BRAD</name>
<dbReference type="Proteomes" id="UP001431010">
    <property type="component" value="Chromosome"/>
</dbReference>
<feature type="signal peptide" evidence="1">
    <location>
        <begin position="1"/>
        <end position="19"/>
    </location>
</feature>